<feature type="transmembrane region" description="Helical" evidence="8">
    <location>
        <begin position="156"/>
        <end position="178"/>
    </location>
</feature>
<evidence type="ECO:0000313" key="10">
    <source>
        <dbReference type="Proteomes" id="UP001151287"/>
    </source>
</evidence>
<sequence>MAGGGAANEITLEYTPTWIVAAVCSVIVLISLFFDKLLHYLGKALKKYNQTPLLEALQKVKEELMLLGFISFLLAVFQDTLQKMCVGESLMHHWLPCKKDSYVASTTKHYTMNFFPGDFGRARRHLLAGGGAGGDYCFVKGKVPIISLNAIHQLHIFIFVLAITHVFLSAITIVLGVVQVMQESSLRIIHKI</sequence>
<evidence type="ECO:0000256" key="2">
    <source>
        <dbReference type="ARBA" id="ARBA00006574"/>
    </source>
</evidence>
<evidence type="ECO:0000256" key="4">
    <source>
        <dbReference type="ARBA" id="ARBA00022821"/>
    </source>
</evidence>
<comment type="similarity">
    <text evidence="2">Belongs to the MLO family.</text>
</comment>
<feature type="transmembrane region" description="Helical" evidence="8">
    <location>
        <begin position="18"/>
        <end position="38"/>
    </location>
</feature>
<gene>
    <name evidence="9" type="ORF">LUZ63_007864</name>
</gene>
<dbReference type="GO" id="GO:0016020">
    <property type="term" value="C:membrane"/>
    <property type="evidence" value="ECO:0007669"/>
    <property type="project" value="UniProtKB-SubCell"/>
</dbReference>
<evidence type="ECO:0000256" key="7">
    <source>
        <dbReference type="ARBA" id="ARBA00023265"/>
    </source>
</evidence>
<comment type="subcellular location">
    <subcellularLocation>
        <location evidence="1">Membrane</location>
        <topology evidence="1">Multi-pass membrane protein</topology>
    </subcellularLocation>
</comment>
<comment type="caution">
    <text evidence="9">The sequence shown here is derived from an EMBL/GenBank/DDBJ whole genome shotgun (WGS) entry which is preliminary data.</text>
</comment>
<feature type="transmembrane region" description="Helical" evidence="8">
    <location>
        <begin position="64"/>
        <end position="81"/>
    </location>
</feature>
<keyword evidence="7" id="KW-0568">Pathogenesis-related protein</keyword>
<evidence type="ECO:0008006" key="11">
    <source>
        <dbReference type="Google" id="ProtNLM"/>
    </source>
</evidence>
<dbReference type="Proteomes" id="UP001151287">
    <property type="component" value="Unassembled WGS sequence"/>
</dbReference>
<keyword evidence="4" id="KW-0611">Plant defense</keyword>
<name>A0A9Q0CTC7_9POAL</name>
<dbReference type="OrthoDB" id="692110at2759"/>
<dbReference type="PANTHER" id="PTHR31942:SF122">
    <property type="entry name" value="MLO-LIKE PROTEIN"/>
    <property type="match status" value="1"/>
</dbReference>
<dbReference type="AlphaFoldDB" id="A0A9Q0CTC7"/>
<reference evidence="9" key="1">
    <citation type="journal article" date="2022" name="Cell">
        <title>Repeat-based holocentromeres influence genome architecture and karyotype evolution.</title>
        <authorList>
            <person name="Hofstatter P.G."/>
            <person name="Thangavel G."/>
            <person name="Lux T."/>
            <person name="Neumann P."/>
            <person name="Vondrak T."/>
            <person name="Novak P."/>
            <person name="Zhang M."/>
            <person name="Costa L."/>
            <person name="Castellani M."/>
            <person name="Scott A."/>
            <person name="Toegelov H."/>
            <person name="Fuchs J."/>
            <person name="Mata-Sucre Y."/>
            <person name="Dias Y."/>
            <person name="Vanzela A.L.L."/>
            <person name="Huettel B."/>
            <person name="Almeida C.C.S."/>
            <person name="Simkova H."/>
            <person name="Souza G."/>
            <person name="Pedrosa-Harand A."/>
            <person name="Macas J."/>
            <person name="Mayer K.F.X."/>
            <person name="Houben A."/>
            <person name="Marques A."/>
        </authorList>
    </citation>
    <scope>NUCLEOTIDE SEQUENCE</scope>
    <source>
        <strain evidence="9">RhyBre1mFocal</strain>
    </source>
</reference>
<organism evidence="9 10">
    <name type="scientific">Rhynchospora breviuscula</name>
    <dbReference type="NCBI Taxonomy" id="2022672"/>
    <lineage>
        <taxon>Eukaryota</taxon>
        <taxon>Viridiplantae</taxon>
        <taxon>Streptophyta</taxon>
        <taxon>Embryophyta</taxon>
        <taxon>Tracheophyta</taxon>
        <taxon>Spermatophyta</taxon>
        <taxon>Magnoliopsida</taxon>
        <taxon>Liliopsida</taxon>
        <taxon>Poales</taxon>
        <taxon>Cyperaceae</taxon>
        <taxon>Cyperoideae</taxon>
        <taxon>Rhynchosporeae</taxon>
        <taxon>Rhynchospora</taxon>
    </lineage>
</organism>
<evidence type="ECO:0000256" key="5">
    <source>
        <dbReference type="ARBA" id="ARBA00022989"/>
    </source>
</evidence>
<evidence type="ECO:0000256" key="1">
    <source>
        <dbReference type="ARBA" id="ARBA00004141"/>
    </source>
</evidence>
<proteinExistence type="inferred from homology"/>
<evidence type="ECO:0000256" key="8">
    <source>
        <dbReference type="SAM" id="Phobius"/>
    </source>
</evidence>
<dbReference type="PANTHER" id="PTHR31942">
    <property type="entry name" value="MLO-LIKE PROTEIN 1"/>
    <property type="match status" value="1"/>
</dbReference>
<keyword evidence="3 8" id="KW-0812">Transmembrane</keyword>
<dbReference type="Pfam" id="PF03094">
    <property type="entry name" value="Mlo"/>
    <property type="match status" value="1"/>
</dbReference>
<dbReference type="EMBL" id="JAMQYH010000002">
    <property type="protein sequence ID" value="KAJ1699352.1"/>
    <property type="molecule type" value="Genomic_DNA"/>
</dbReference>
<keyword evidence="5 8" id="KW-1133">Transmembrane helix</keyword>
<dbReference type="InterPro" id="IPR004326">
    <property type="entry name" value="Mlo"/>
</dbReference>
<keyword evidence="10" id="KW-1185">Reference proteome</keyword>
<keyword evidence="6 8" id="KW-0472">Membrane</keyword>
<accession>A0A9Q0CTC7</accession>
<protein>
    <recommendedName>
        <fullName evidence="11">MLO-like protein 1</fullName>
    </recommendedName>
</protein>
<dbReference type="GO" id="GO:0006952">
    <property type="term" value="P:defense response"/>
    <property type="evidence" value="ECO:0007669"/>
    <property type="project" value="UniProtKB-KW"/>
</dbReference>
<evidence type="ECO:0000256" key="3">
    <source>
        <dbReference type="ARBA" id="ARBA00022692"/>
    </source>
</evidence>
<evidence type="ECO:0000256" key="6">
    <source>
        <dbReference type="ARBA" id="ARBA00023136"/>
    </source>
</evidence>
<evidence type="ECO:0000313" key="9">
    <source>
        <dbReference type="EMBL" id="KAJ1699352.1"/>
    </source>
</evidence>